<organism evidence="3 4">
    <name type="scientific">Apiospora arundinis</name>
    <dbReference type="NCBI Taxonomy" id="335852"/>
    <lineage>
        <taxon>Eukaryota</taxon>
        <taxon>Fungi</taxon>
        <taxon>Dikarya</taxon>
        <taxon>Ascomycota</taxon>
        <taxon>Pezizomycotina</taxon>
        <taxon>Sordariomycetes</taxon>
        <taxon>Xylariomycetidae</taxon>
        <taxon>Amphisphaeriales</taxon>
        <taxon>Apiosporaceae</taxon>
        <taxon>Apiospora</taxon>
    </lineage>
</organism>
<protein>
    <submittedName>
        <fullName evidence="3">Thioesterase family protein</fullName>
    </submittedName>
</protein>
<dbReference type="SUPFAM" id="SSF54637">
    <property type="entry name" value="Thioesterase/thiol ester dehydrase-isomerase"/>
    <property type="match status" value="2"/>
</dbReference>
<dbReference type="Proteomes" id="UP001390339">
    <property type="component" value="Unassembled WGS sequence"/>
</dbReference>
<comment type="caution">
    <text evidence="3">The sequence shown here is derived from an EMBL/GenBank/DDBJ whole genome shotgun (WGS) entry which is preliminary data.</text>
</comment>
<evidence type="ECO:0000313" key="4">
    <source>
        <dbReference type="Proteomes" id="UP001390339"/>
    </source>
</evidence>
<sequence length="336" mass="37488">MAKLLSQQYNLKETDPGTYTVSWHKDWTIGSTFAGCSLSGLVHHATTTYLAANLPSQPDVLKMHLEFVRSCECADGTVTITQLKLGRLTSHLQVQYVQLGKLRVHALVIVTDLAKPVGPSIPTTDGWFLHSYPPNPTPDFDAVDARRPDPNWLPAIMDGESLPLSRFHLVLNPVGGFPYEGISDAWNRLLLPGDDRMDAMYLAVMADIFPSLSDTGLHNGGLYDARANFRKIEKWAAEHPGEPAVLSDHSLARLRKAEVFNMTVTLDVEFKRRVDPKKGLRWVFTRIATKRAQGGRMDLDISICDENMELLVTAQQLVLVVEAQRKFRGTEPKANM</sequence>
<dbReference type="Gene3D" id="2.40.160.210">
    <property type="entry name" value="Acyl-CoA thioesterase, double hotdog domain"/>
    <property type="match status" value="1"/>
</dbReference>
<evidence type="ECO:0000313" key="3">
    <source>
        <dbReference type="EMBL" id="KAK8877040.1"/>
    </source>
</evidence>
<proteinExistence type="predicted"/>
<feature type="domain" description="Acyl-CoA thioesterase-like N-terminal HotDog" evidence="1">
    <location>
        <begin position="24"/>
        <end position="109"/>
    </location>
</feature>
<reference evidence="3 4" key="1">
    <citation type="journal article" date="2024" name="IMA Fungus">
        <title>Apiospora arundinis, a panoply of carbohydrate-active enzymes and secondary metabolites.</title>
        <authorList>
            <person name="Sorensen T."/>
            <person name="Petersen C."/>
            <person name="Muurmann A.T."/>
            <person name="Christiansen J.V."/>
            <person name="Brundto M.L."/>
            <person name="Overgaard C.K."/>
            <person name="Boysen A.T."/>
            <person name="Wollenberg R.D."/>
            <person name="Larsen T.O."/>
            <person name="Sorensen J.L."/>
            <person name="Nielsen K.L."/>
            <person name="Sondergaard T.E."/>
        </authorList>
    </citation>
    <scope>NUCLEOTIDE SEQUENCE [LARGE SCALE GENOMIC DNA]</scope>
    <source>
        <strain evidence="3 4">AAU 773</strain>
    </source>
</reference>
<keyword evidence="4" id="KW-1185">Reference proteome</keyword>
<dbReference type="Pfam" id="PF13622">
    <property type="entry name" value="4HBT_3"/>
    <property type="match status" value="1"/>
</dbReference>
<gene>
    <name evidence="3" type="ORF">PGQ11_001986</name>
</gene>
<dbReference type="EMBL" id="JAPCWZ010000002">
    <property type="protein sequence ID" value="KAK8877040.1"/>
    <property type="molecule type" value="Genomic_DNA"/>
</dbReference>
<dbReference type="InterPro" id="IPR042171">
    <property type="entry name" value="Acyl-CoA_hotdog"/>
</dbReference>
<dbReference type="InterPro" id="IPR049450">
    <property type="entry name" value="ACOT8-like_C"/>
</dbReference>
<evidence type="ECO:0000259" key="1">
    <source>
        <dbReference type="Pfam" id="PF13622"/>
    </source>
</evidence>
<dbReference type="InterPro" id="IPR029069">
    <property type="entry name" value="HotDog_dom_sf"/>
</dbReference>
<dbReference type="PANTHER" id="PTHR38110">
    <property type="entry name" value="CHROMOSOME 23, WHOLE GENOME SHOTGUN SEQUENCE"/>
    <property type="match status" value="1"/>
</dbReference>
<feature type="domain" description="Acyl-CoA thioesterase-like C-terminal" evidence="2">
    <location>
        <begin position="166"/>
        <end position="320"/>
    </location>
</feature>
<dbReference type="InterPro" id="IPR049449">
    <property type="entry name" value="TesB_ACOT8-like_N"/>
</dbReference>
<accession>A0ABR2JGT4</accession>
<dbReference type="PANTHER" id="PTHR38110:SF1">
    <property type="entry name" value="THIOESTERASE DOMAIN-CONTAINING PROTEIN"/>
    <property type="match status" value="1"/>
</dbReference>
<name>A0ABR2JGT4_9PEZI</name>
<dbReference type="Pfam" id="PF20789">
    <property type="entry name" value="4HBT_3C"/>
    <property type="match status" value="1"/>
</dbReference>
<evidence type="ECO:0000259" key="2">
    <source>
        <dbReference type="Pfam" id="PF20789"/>
    </source>
</evidence>
<dbReference type="InterPro" id="IPR052389">
    <property type="entry name" value="Sec_Metab_Biosynth-Assoc"/>
</dbReference>